<evidence type="ECO:0000256" key="4">
    <source>
        <dbReference type="ARBA" id="ARBA00023012"/>
    </source>
</evidence>
<dbReference type="SMART" id="SM00448">
    <property type="entry name" value="REC"/>
    <property type="match status" value="1"/>
</dbReference>
<dbReference type="PANTHER" id="PTHR48111:SF4">
    <property type="entry name" value="DNA-BINDING DUAL TRANSCRIPTIONAL REGULATOR OMPR"/>
    <property type="match status" value="1"/>
</dbReference>
<dbReference type="GO" id="GO:0032993">
    <property type="term" value="C:protein-DNA complex"/>
    <property type="evidence" value="ECO:0007669"/>
    <property type="project" value="TreeGrafter"/>
</dbReference>
<gene>
    <name evidence="12" type="ORF">CMC5_083400</name>
</gene>
<dbReference type="EMBL" id="CP012159">
    <property type="protein sequence ID" value="AKT44100.1"/>
    <property type="molecule type" value="Genomic_DNA"/>
</dbReference>
<dbReference type="Gene3D" id="1.10.10.10">
    <property type="entry name" value="Winged helix-like DNA-binding domain superfamily/Winged helix DNA-binding domain"/>
    <property type="match status" value="1"/>
</dbReference>
<dbReference type="InterPro" id="IPR001789">
    <property type="entry name" value="Sig_transdc_resp-reg_receiver"/>
</dbReference>
<feature type="domain" description="Response regulatory" evidence="10">
    <location>
        <begin position="11"/>
        <end position="124"/>
    </location>
</feature>
<protein>
    <submittedName>
        <fullName evidence="12">Transcriptional regulator</fullName>
    </submittedName>
</protein>
<proteinExistence type="predicted"/>
<dbReference type="Pfam" id="PF00072">
    <property type="entry name" value="Response_reg"/>
    <property type="match status" value="1"/>
</dbReference>
<sequence length="237" mass="26533">MSSPQESEPITIVYIEDDERLASLTARYLESHGVRVTLAQDARDGIAKISRERPDLILLDLMLPGTDGIEACRQLRARLDTPIIMVTARGEEADRVLGLEGGADDYLAKPFSSRELLARIRAQVRRARGKAGPATTQIRVGRLTIDAAARHAALDDKDLNLTTYEFSLLHVFAERPGRVLTREQLMELVRGNAEEAFDRSIDVHISHLRQKLGDDSRNPRLLKTIRGIGYMLAEERI</sequence>
<dbReference type="CDD" id="cd00383">
    <property type="entry name" value="trans_reg_C"/>
    <property type="match status" value="1"/>
</dbReference>
<dbReference type="SMART" id="SM00862">
    <property type="entry name" value="Trans_reg_C"/>
    <property type="match status" value="1"/>
</dbReference>
<evidence type="ECO:0000256" key="7">
    <source>
        <dbReference type="ARBA" id="ARBA00023163"/>
    </source>
</evidence>
<dbReference type="InterPro" id="IPR036388">
    <property type="entry name" value="WH-like_DNA-bd_sf"/>
</dbReference>
<dbReference type="RefSeq" id="WP_050435490.1">
    <property type="nucleotide sequence ID" value="NZ_CP012159.1"/>
</dbReference>
<dbReference type="GO" id="GO:0000156">
    <property type="term" value="F:phosphorelay response regulator activity"/>
    <property type="evidence" value="ECO:0007669"/>
    <property type="project" value="TreeGrafter"/>
</dbReference>
<dbReference type="SUPFAM" id="SSF46894">
    <property type="entry name" value="C-terminal effector domain of the bipartite response regulators"/>
    <property type="match status" value="1"/>
</dbReference>
<evidence type="ECO:0000256" key="3">
    <source>
        <dbReference type="ARBA" id="ARBA00022553"/>
    </source>
</evidence>
<dbReference type="GO" id="GO:0000976">
    <property type="term" value="F:transcription cis-regulatory region binding"/>
    <property type="evidence" value="ECO:0007669"/>
    <property type="project" value="TreeGrafter"/>
</dbReference>
<keyword evidence="7" id="KW-0804">Transcription</keyword>
<keyword evidence="3 8" id="KW-0597">Phosphoprotein</keyword>
<name>A0A0K1ET64_CHOCO</name>
<evidence type="ECO:0000256" key="8">
    <source>
        <dbReference type="PROSITE-ProRule" id="PRU00169"/>
    </source>
</evidence>
<evidence type="ECO:0000256" key="6">
    <source>
        <dbReference type="ARBA" id="ARBA00023125"/>
    </source>
</evidence>
<dbReference type="FunFam" id="3.40.50.2300:FF:000001">
    <property type="entry name" value="DNA-binding response regulator PhoB"/>
    <property type="match status" value="1"/>
</dbReference>
<feature type="DNA-binding region" description="OmpR/PhoB-type" evidence="9">
    <location>
        <begin position="135"/>
        <end position="234"/>
    </location>
</feature>
<reference evidence="12 13" key="1">
    <citation type="submission" date="2015-07" db="EMBL/GenBank/DDBJ databases">
        <title>Genome analysis of myxobacterium Chondromyces crocatus Cm c5 reveals a high potential for natural compound synthesis and the genetic basis for the loss of fruiting body formation.</title>
        <authorList>
            <person name="Zaburannyi N."/>
            <person name="Bunk B."/>
            <person name="Maier J."/>
            <person name="Overmann J."/>
            <person name="Mueller R."/>
        </authorList>
    </citation>
    <scope>NUCLEOTIDE SEQUENCE [LARGE SCALE GENOMIC DNA]</scope>
    <source>
        <strain evidence="12 13">Cm c5</strain>
    </source>
</reference>
<keyword evidence="4" id="KW-0902">Two-component regulatory system</keyword>
<dbReference type="OrthoDB" id="9793321at2"/>
<dbReference type="AlphaFoldDB" id="A0A0K1ET64"/>
<dbReference type="PROSITE" id="PS51755">
    <property type="entry name" value="OMPR_PHOB"/>
    <property type="match status" value="1"/>
</dbReference>
<dbReference type="InterPro" id="IPR039420">
    <property type="entry name" value="WalR-like"/>
</dbReference>
<dbReference type="InterPro" id="IPR001867">
    <property type="entry name" value="OmpR/PhoB-type_DNA-bd"/>
</dbReference>
<evidence type="ECO:0000256" key="2">
    <source>
        <dbReference type="ARBA" id="ARBA00022490"/>
    </source>
</evidence>
<evidence type="ECO:0000313" key="13">
    <source>
        <dbReference type="Proteomes" id="UP000067626"/>
    </source>
</evidence>
<dbReference type="Gene3D" id="3.40.50.2300">
    <property type="match status" value="1"/>
</dbReference>
<dbReference type="GO" id="GO:0006355">
    <property type="term" value="P:regulation of DNA-templated transcription"/>
    <property type="evidence" value="ECO:0007669"/>
    <property type="project" value="InterPro"/>
</dbReference>
<dbReference type="SUPFAM" id="SSF52172">
    <property type="entry name" value="CheY-like"/>
    <property type="match status" value="1"/>
</dbReference>
<feature type="modified residue" description="4-aspartylphosphate" evidence="8">
    <location>
        <position position="60"/>
    </location>
</feature>
<keyword evidence="2" id="KW-0963">Cytoplasm</keyword>
<dbReference type="InterPro" id="IPR011006">
    <property type="entry name" value="CheY-like_superfamily"/>
</dbReference>
<evidence type="ECO:0000256" key="1">
    <source>
        <dbReference type="ARBA" id="ARBA00004496"/>
    </source>
</evidence>
<keyword evidence="13" id="KW-1185">Reference proteome</keyword>
<dbReference type="KEGG" id="ccro:CMC5_083400"/>
<evidence type="ECO:0000259" key="10">
    <source>
        <dbReference type="PROSITE" id="PS50110"/>
    </source>
</evidence>
<dbReference type="Pfam" id="PF00486">
    <property type="entry name" value="Trans_reg_C"/>
    <property type="match status" value="1"/>
</dbReference>
<dbReference type="Proteomes" id="UP000067626">
    <property type="component" value="Chromosome"/>
</dbReference>
<accession>A0A0K1ET64</accession>
<evidence type="ECO:0000259" key="11">
    <source>
        <dbReference type="PROSITE" id="PS51755"/>
    </source>
</evidence>
<evidence type="ECO:0000256" key="9">
    <source>
        <dbReference type="PROSITE-ProRule" id="PRU01091"/>
    </source>
</evidence>
<dbReference type="PANTHER" id="PTHR48111">
    <property type="entry name" value="REGULATOR OF RPOS"/>
    <property type="match status" value="1"/>
</dbReference>
<dbReference type="STRING" id="52.CMC5_083400"/>
<evidence type="ECO:0000256" key="5">
    <source>
        <dbReference type="ARBA" id="ARBA00023015"/>
    </source>
</evidence>
<comment type="subcellular location">
    <subcellularLocation>
        <location evidence="1">Cytoplasm</location>
    </subcellularLocation>
</comment>
<dbReference type="GO" id="GO:0005829">
    <property type="term" value="C:cytosol"/>
    <property type="evidence" value="ECO:0007669"/>
    <property type="project" value="TreeGrafter"/>
</dbReference>
<feature type="domain" description="OmpR/PhoB-type" evidence="11">
    <location>
        <begin position="135"/>
        <end position="234"/>
    </location>
</feature>
<evidence type="ECO:0000313" key="12">
    <source>
        <dbReference type="EMBL" id="AKT44100.1"/>
    </source>
</evidence>
<keyword evidence="6 9" id="KW-0238">DNA-binding</keyword>
<dbReference type="PROSITE" id="PS50110">
    <property type="entry name" value="RESPONSE_REGULATORY"/>
    <property type="match status" value="1"/>
</dbReference>
<dbReference type="Gene3D" id="6.10.250.690">
    <property type="match status" value="1"/>
</dbReference>
<organism evidence="12 13">
    <name type="scientific">Chondromyces crocatus</name>
    <dbReference type="NCBI Taxonomy" id="52"/>
    <lineage>
        <taxon>Bacteria</taxon>
        <taxon>Pseudomonadati</taxon>
        <taxon>Myxococcota</taxon>
        <taxon>Polyangia</taxon>
        <taxon>Polyangiales</taxon>
        <taxon>Polyangiaceae</taxon>
        <taxon>Chondromyces</taxon>
    </lineage>
</organism>
<keyword evidence="5" id="KW-0805">Transcription regulation</keyword>
<dbReference type="FunFam" id="1.10.10.10:FF:000099">
    <property type="entry name" value="Two-component system response regulator TorR"/>
    <property type="match status" value="1"/>
</dbReference>
<dbReference type="InterPro" id="IPR016032">
    <property type="entry name" value="Sig_transdc_resp-reg_C-effctor"/>
</dbReference>